<feature type="non-terminal residue" evidence="2">
    <location>
        <position position="107"/>
    </location>
</feature>
<dbReference type="EMBL" id="BARS01004944">
    <property type="protein sequence ID" value="GAF84959.1"/>
    <property type="molecule type" value="Genomic_DNA"/>
</dbReference>
<accession>X0SVH3</accession>
<gene>
    <name evidence="2" type="ORF">S01H1_09677</name>
</gene>
<dbReference type="AlphaFoldDB" id="X0SVH3"/>
<protein>
    <submittedName>
        <fullName evidence="2">Uncharacterized protein</fullName>
    </submittedName>
</protein>
<sequence>MIIVAVKIFIRGSNTASTLGSENEFRLSTSAPKSVPEPSLPEIPDSTSESTSQSTTFIAEIMACINAEPPRIIDARDRLNEMLSMPMSGRQLALVKKQLSKLSEEWL</sequence>
<evidence type="ECO:0000256" key="1">
    <source>
        <dbReference type="SAM" id="MobiDB-lite"/>
    </source>
</evidence>
<feature type="compositionally biased region" description="Polar residues" evidence="1">
    <location>
        <begin position="21"/>
        <end position="32"/>
    </location>
</feature>
<comment type="caution">
    <text evidence="2">The sequence shown here is derived from an EMBL/GenBank/DDBJ whole genome shotgun (WGS) entry which is preliminary data.</text>
</comment>
<name>X0SVH3_9ZZZZ</name>
<reference evidence="2" key="1">
    <citation type="journal article" date="2014" name="Front. Microbiol.">
        <title>High frequency of phylogenetically diverse reductive dehalogenase-homologous genes in deep subseafloor sedimentary metagenomes.</title>
        <authorList>
            <person name="Kawai M."/>
            <person name="Futagami T."/>
            <person name="Toyoda A."/>
            <person name="Takaki Y."/>
            <person name="Nishi S."/>
            <person name="Hori S."/>
            <person name="Arai W."/>
            <person name="Tsubouchi T."/>
            <person name="Morono Y."/>
            <person name="Uchiyama I."/>
            <person name="Ito T."/>
            <person name="Fujiyama A."/>
            <person name="Inagaki F."/>
            <person name="Takami H."/>
        </authorList>
    </citation>
    <scope>NUCLEOTIDE SEQUENCE</scope>
    <source>
        <strain evidence="2">Expedition CK06-06</strain>
    </source>
</reference>
<evidence type="ECO:0000313" key="2">
    <source>
        <dbReference type="EMBL" id="GAF84959.1"/>
    </source>
</evidence>
<proteinExistence type="predicted"/>
<feature type="region of interest" description="Disordered" evidence="1">
    <location>
        <begin position="21"/>
        <end position="52"/>
    </location>
</feature>
<organism evidence="2">
    <name type="scientific">marine sediment metagenome</name>
    <dbReference type="NCBI Taxonomy" id="412755"/>
    <lineage>
        <taxon>unclassified sequences</taxon>
        <taxon>metagenomes</taxon>
        <taxon>ecological metagenomes</taxon>
    </lineage>
</organism>